<feature type="transmembrane region" description="Helical" evidence="8">
    <location>
        <begin position="233"/>
        <end position="258"/>
    </location>
</feature>
<dbReference type="PANTHER" id="PTHR24243:SF233">
    <property type="entry name" value="THYROTROPIN-RELEASING HORMONE RECEPTOR"/>
    <property type="match status" value="1"/>
</dbReference>
<evidence type="ECO:0000256" key="2">
    <source>
        <dbReference type="ARBA" id="ARBA00022692"/>
    </source>
</evidence>
<dbReference type="Proteomes" id="UP000663854">
    <property type="component" value="Unassembled WGS sequence"/>
</dbReference>
<feature type="transmembrane region" description="Helical" evidence="8">
    <location>
        <begin position="20"/>
        <end position="42"/>
    </location>
</feature>
<feature type="transmembrane region" description="Helical" evidence="8">
    <location>
        <begin position="173"/>
        <end position="196"/>
    </location>
</feature>
<evidence type="ECO:0000256" key="5">
    <source>
        <dbReference type="ARBA" id="ARBA00023136"/>
    </source>
</evidence>
<keyword evidence="5 8" id="KW-0472">Membrane</keyword>
<dbReference type="PANTHER" id="PTHR24243">
    <property type="entry name" value="G-PROTEIN COUPLED RECEPTOR"/>
    <property type="match status" value="1"/>
</dbReference>
<feature type="transmembrane region" description="Helical" evidence="8">
    <location>
        <begin position="54"/>
        <end position="75"/>
    </location>
</feature>
<keyword evidence="2 8" id="KW-0812">Transmembrane</keyword>
<evidence type="ECO:0000313" key="11">
    <source>
        <dbReference type="EMBL" id="CAF0782959.1"/>
    </source>
</evidence>
<proteinExistence type="predicted"/>
<evidence type="ECO:0000256" key="4">
    <source>
        <dbReference type="ARBA" id="ARBA00023040"/>
    </source>
</evidence>
<evidence type="ECO:0000256" key="8">
    <source>
        <dbReference type="SAM" id="Phobius"/>
    </source>
</evidence>
<evidence type="ECO:0000313" key="10">
    <source>
        <dbReference type="EMBL" id="CAF0772955.1"/>
    </source>
</evidence>
<evidence type="ECO:0000259" key="9">
    <source>
        <dbReference type="PROSITE" id="PS50262"/>
    </source>
</evidence>
<organism evidence="11 12">
    <name type="scientific">Rotaria sordida</name>
    <dbReference type="NCBI Taxonomy" id="392033"/>
    <lineage>
        <taxon>Eukaryota</taxon>
        <taxon>Metazoa</taxon>
        <taxon>Spiralia</taxon>
        <taxon>Gnathifera</taxon>
        <taxon>Rotifera</taxon>
        <taxon>Eurotatoria</taxon>
        <taxon>Bdelloidea</taxon>
        <taxon>Philodinida</taxon>
        <taxon>Philodinidae</taxon>
        <taxon>Rotaria</taxon>
    </lineage>
</organism>
<dbReference type="Gene3D" id="1.20.1070.10">
    <property type="entry name" value="Rhodopsin 7-helix transmembrane proteins"/>
    <property type="match status" value="1"/>
</dbReference>
<dbReference type="Proteomes" id="UP000663870">
    <property type="component" value="Unassembled WGS sequence"/>
</dbReference>
<evidence type="ECO:0000313" key="13">
    <source>
        <dbReference type="Proteomes" id="UP000663870"/>
    </source>
</evidence>
<sequence length="367" mass="42838">MLVSLQTNPLLAAITRILIYYGYSFMLIFGNIGNALNVVLFIRKKLRTTSCNNYFLVSAFSNLIALNVTIIPLLFMEAQHFEETVLLCKIQGYIMNAALQISRYLILTASFDRFALCSTNAYLRKFSNVRIARRYMIPSIIIIWLIIPLHIPVWINFENNICGFIGIAAQYEIIYSIVMIGILPPGLMLLFSLLIFRNLKLRQQRRQIHPFIIGNSIQPINRNRDARIKDQHVLAMLLVQVFAYIISSTPYTISMLYVVLTTSNHNNPSNEQESTMIFIIYVTNMLRFICPFMSFYLFLSASKLYRREMILIILSVYHRCILLWKKPENDLHHHHHHHHHARTLTRHTGPIRQINHRQQKNQAFSNS</sequence>
<dbReference type="InterPro" id="IPR017452">
    <property type="entry name" value="GPCR_Rhodpsn_7TM"/>
</dbReference>
<comment type="subcellular location">
    <subcellularLocation>
        <location evidence="1">Membrane</location>
        <topology evidence="1">Multi-pass membrane protein</topology>
    </subcellularLocation>
</comment>
<dbReference type="PROSITE" id="PS50262">
    <property type="entry name" value="G_PROTEIN_RECEP_F1_2"/>
    <property type="match status" value="1"/>
</dbReference>
<dbReference type="GO" id="GO:0004930">
    <property type="term" value="F:G protein-coupled receptor activity"/>
    <property type="evidence" value="ECO:0007669"/>
    <property type="project" value="UniProtKB-KW"/>
</dbReference>
<feature type="transmembrane region" description="Helical" evidence="8">
    <location>
        <begin position="135"/>
        <end position="153"/>
    </location>
</feature>
<accession>A0A813RLE0</accession>
<feature type="domain" description="G-protein coupled receptors family 1 profile" evidence="9">
    <location>
        <begin position="33"/>
        <end position="298"/>
    </location>
</feature>
<dbReference type="Pfam" id="PF00001">
    <property type="entry name" value="7tm_1"/>
    <property type="match status" value="1"/>
</dbReference>
<evidence type="ECO:0000256" key="7">
    <source>
        <dbReference type="ARBA" id="ARBA00023224"/>
    </source>
</evidence>
<keyword evidence="13" id="KW-1185">Reference proteome</keyword>
<feature type="transmembrane region" description="Helical" evidence="8">
    <location>
        <begin position="278"/>
        <end position="299"/>
    </location>
</feature>
<evidence type="ECO:0000313" key="12">
    <source>
        <dbReference type="Proteomes" id="UP000663854"/>
    </source>
</evidence>
<dbReference type="SUPFAM" id="SSF81321">
    <property type="entry name" value="Family A G protein-coupled receptor-like"/>
    <property type="match status" value="1"/>
</dbReference>
<dbReference type="EMBL" id="CAJNOL010000036">
    <property type="protein sequence ID" value="CAF0772955.1"/>
    <property type="molecule type" value="Genomic_DNA"/>
</dbReference>
<comment type="caution">
    <text evidence="11">The sequence shown here is derived from an EMBL/GenBank/DDBJ whole genome shotgun (WGS) entry which is preliminary data.</text>
</comment>
<keyword evidence="6" id="KW-0675">Receptor</keyword>
<protein>
    <recommendedName>
        <fullName evidence="9">G-protein coupled receptors family 1 profile domain-containing protein</fullName>
    </recommendedName>
</protein>
<dbReference type="EMBL" id="CAJNOH010000030">
    <property type="protein sequence ID" value="CAF0782959.1"/>
    <property type="molecule type" value="Genomic_DNA"/>
</dbReference>
<evidence type="ECO:0000256" key="3">
    <source>
        <dbReference type="ARBA" id="ARBA00022989"/>
    </source>
</evidence>
<keyword evidence="4" id="KW-0297">G-protein coupled receptor</keyword>
<gene>
    <name evidence="10" type="ORF">JXQ802_LOCUS2813</name>
    <name evidence="11" type="ORF">PYM288_LOCUS3718</name>
</gene>
<keyword evidence="3 8" id="KW-1133">Transmembrane helix</keyword>
<feature type="transmembrane region" description="Helical" evidence="8">
    <location>
        <begin position="104"/>
        <end position="123"/>
    </location>
</feature>
<evidence type="ECO:0000256" key="6">
    <source>
        <dbReference type="ARBA" id="ARBA00023170"/>
    </source>
</evidence>
<dbReference type="InterPro" id="IPR000276">
    <property type="entry name" value="GPCR_Rhodpsn"/>
</dbReference>
<dbReference type="GO" id="GO:0005886">
    <property type="term" value="C:plasma membrane"/>
    <property type="evidence" value="ECO:0007669"/>
    <property type="project" value="TreeGrafter"/>
</dbReference>
<dbReference type="AlphaFoldDB" id="A0A813RLE0"/>
<keyword evidence="7" id="KW-0807">Transducer</keyword>
<evidence type="ECO:0000256" key="1">
    <source>
        <dbReference type="ARBA" id="ARBA00004141"/>
    </source>
</evidence>
<name>A0A813RLE0_9BILA</name>
<reference evidence="11" key="1">
    <citation type="submission" date="2021-02" db="EMBL/GenBank/DDBJ databases">
        <authorList>
            <person name="Nowell W R."/>
        </authorList>
    </citation>
    <scope>NUCLEOTIDE SEQUENCE</scope>
</reference>